<reference evidence="1" key="2">
    <citation type="submission" date="2000-04" db="EMBL/GenBank/DDBJ databases">
        <title>Genomic sequence for Arabidopsis thaliana BAC F24O1 from chromosome I.</title>
        <authorList>
            <person name="Johnson-Hopson C."/>
            <person name="Brooks S."/>
            <person name="Buehler E."/>
            <person name="Chao Q."/>
            <person name="Khan S."/>
            <person name="Kim C."/>
            <person name="Shinn P."/>
            <person name="Altafi H."/>
            <person name="Bei Q."/>
            <person name="Chin C."/>
            <person name="Chiou J."/>
            <person name="Choi E."/>
            <person name="Conn L."/>
            <person name="Conway A."/>
            <person name="Gonzales A."/>
            <person name="Hansen N."/>
            <person name="Howing B."/>
            <person name="Koo T."/>
            <person name="Lam B."/>
            <person name="Lee J."/>
            <person name="Lenz C."/>
            <person name="Li J."/>
            <person name="Liu A."/>
            <person name="Liu K."/>
            <person name="Liu S."/>
            <person name="Mukharsky N."/>
            <person name="Nguyen M."/>
            <person name="Palm C."/>
            <person name="Pham P."/>
            <person name="Sakano H."/>
            <person name="Schwartz J."/>
            <person name="Southwick A."/>
            <person name="Thaveri A."/>
            <person name="Toriumi M."/>
            <person name="Vaysberg M."/>
            <person name="Yu G."/>
            <person name="Federspiel N.A."/>
            <person name="Theologis A."/>
            <person name="Ecker J.R."/>
        </authorList>
    </citation>
    <scope>NUCLEOTIDE SEQUENCE</scope>
</reference>
<organism evidence="1">
    <name type="scientific">Arabidopsis thaliana</name>
    <name type="common">Mouse-ear cress</name>
    <dbReference type="NCBI Taxonomy" id="3702"/>
    <lineage>
        <taxon>Eukaryota</taxon>
        <taxon>Viridiplantae</taxon>
        <taxon>Streptophyta</taxon>
        <taxon>Embryophyta</taxon>
        <taxon>Tracheophyta</taxon>
        <taxon>Spermatophyta</taxon>
        <taxon>Magnoliopsida</taxon>
        <taxon>eudicotyledons</taxon>
        <taxon>Gunneridae</taxon>
        <taxon>Pentapetalae</taxon>
        <taxon>rosids</taxon>
        <taxon>malvids</taxon>
        <taxon>Brassicales</taxon>
        <taxon>Brassicaceae</taxon>
        <taxon>Camelineae</taxon>
        <taxon>Arabidopsis</taxon>
    </lineage>
</organism>
<dbReference type="EMBL" id="AC003113">
    <property type="protein sequence ID" value="AAF70854.1"/>
    <property type="molecule type" value="Genomic_DNA"/>
</dbReference>
<reference key="1">
    <citation type="journal article" date="2000" name="Nature">
        <title>Sequence and analysis of chromosome 1 of the plant Arabidopsis thaliana.</title>
        <authorList>
            <person name="Theologis A."/>
            <person name="Ecker J.R."/>
            <person name="Palm C.J."/>
            <person name="Federspiel N.A."/>
            <person name="Kaul S."/>
            <person name="White O."/>
            <person name="Alonso J."/>
            <person name="Altafi H."/>
            <person name="Araujo R."/>
            <person name="Bowman C.L."/>
            <person name="Brooks S.Y."/>
            <person name="Buehler E."/>
            <person name="Chan A."/>
            <person name="Chao Q."/>
            <person name="Chen H."/>
            <person name="Cheuk R.F."/>
            <person name="Chin C.W."/>
            <person name="Chung M.K."/>
            <person name="Conn L."/>
            <person name="Conway A.B."/>
            <person name="Conway A.R."/>
            <person name="Creasy T.H."/>
            <person name="Dewar K."/>
            <person name="Dunn P."/>
            <person name="Etgu P."/>
            <person name="Feldblyum T.V."/>
            <person name="Feng J."/>
            <person name="Fong B."/>
            <person name="Fujii C.Y."/>
            <person name="Gill J.E."/>
            <person name="Goldsmith A.D."/>
            <person name="Haas B."/>
            <person name="Hansen N.F."/>
            <person name="Hughes B."/>
            <person name="Huizar L."/>
            <person name="Hunter J.L."/>
            <person name="Jenkins J."/>
            <person name="Johnson-Hopson C."/>
            <person name="Khan S."/>
            <person name="Khaykin E."/>
            <person name="Kim C.J."/>
            <person name="Koo H.L."/>
            <person name="Kremenetskaia I."/>
            <person name="Kurtz D.B."/>
            <person name="Kwan A."/>
            <person name="Lam B."/>
            <person name="Langin-Hooper S."/>
            <person name="Lee A."/>
            <person name="Lee J.M."/>
            <person name="Lenz C.A."/>
            <person name="Li J.H."/>
            <person name="Li Y."/>
            <person name="Lin X."/>
            <person name="Liu S.X."/>
            <person name="Liu Z.A."/>
            <person name="Luros J.S."/>
            <person name="Maiti R."/>
            <person name="Marziali A."/>
            <person name="Militscher J."/>
            <person name="Miranda M."/>
            <person name="Nguyen M."/>
            <person name="Nierman W.C."/>
            <person name="Osborne B.I."/>
            <person name="Pai G."/>
            <person name="Peterson J."/>
            <person name="Pham P.K."/>
            <person name="Rizzo M."/>
            <person name="Rooney T."/>
            <person name="Rowley D."/>
            <person name="Sakano H."/>
            <person name="Salzberg S.L."/>
            <person name="Schwartz J.R."/>
            <person name="Shinn P."/>
            <person name="Southwick A.M."/>
            <person name="Sun H."/>
            <person name="Tallon L.J."/>
            <person name="Tambunga G."/>
            <person name="Toriumi M.J."/>
            <person name="Town C.D."/>
            <person name="Utterback T."/>
            <person name="Van Aken S."/>
            <person name="Vaysberg M."/>
            <person name="Vysotskaia V.S."/>
            <person name="Walker M."/>
            <person name="Wu D."/>
            <person name="Yu G."/>
            <person name="Fraser C.M."/>
            <person name="Venter J.C."/>
            <person name="Davis R.W."/>
        </authorList>
    </citation>
    <scope>NUCLEOTIDE SEQUENCE [LARGE SCALE GENOMIC DNA]</scope>
    <source>
        <strain>cv. Columbia</strain>
    </source>
</reference>
<name>O48793_ARATH</name>
<dbReference type="AlphaFoldDB" id="O48793"/>
<accession>O48793</accession>
<evidence type="ECO:0000313" key="1">
    <source>
        <dbReference type="EMBL" id="AAF70854.1"/>
    </source>
</evidence>
<proteinExistence type="predicted"/>
<dbReference type="PIR" id="T01439">
    <property type="entry name" value="T01439"/>
</dbReference>
<sequence>MSLQQRRMGCKYTFSINETSGLRMQRGPLSALETLVFPLNADPGWQSSSAHMVLNASYEYLALSFQPIPQIVASPTWCDRVVISLNPGDHTINLVG</sequence>
<protein>
    <submittedName>
        <fullName evidence="1">F24O1.1</fullName>
    </submittedName>
</protein>
<reference evidence="1" key="3">
    <citation type="submission" date="2000-05" db="EMBL/GenBank/DDBJ databases">
        <authorList>
            <person name="Cheuk R."/>
            <person name="Shinn P."/>
            <person name="Brooks S."/>
            <person name="Buehler E."/>
            <person name="Chao Q."/>
            <person name="Johnson-Hopson C."/>
            <person name="Khan S."/>
            <person name="Kim C."/>
            <person name="Altafi H."/>
            <person name="Bei B."/>
            <person name="Chin C."/>
            <person name="Chiou J."/>
            <person name="Choi E."/>
            <person name="Conn L."/>
            <person name="Conway A."/>
            <person name="Gonzalez A."/>
            <person name="Hansen N."/>
            <person name="Howing B."/>
            <person name="Koo T."/>
            <person name="Lam B."/>
            <person name="Lee J."/>
            <person name="Lenz C."/>
            <person name="Li J."/>
            <person name="Liu A."/>
            <person name="Liu J."/>
            <person name="Liu S."/>
            <person name="Mukharsky N."/>
            <person name="Nguyen M."/>
            <person name="Palm C."/>
            <person name="Pham P."/>
            <person name="Sakano H."/>
            <person name="Schwartz J."/>
            <person name="Southwick A."/>
            <person name="Thaveri A."/>
            <person name="Toriumi M."/>
            <person name="Vaysberg M."/>
            <person name="Yu G."/>
            <person name="Davis R."/>
            <person name="Federspiel N."/>
            <person name="Theologis A."/>
            <person name="Ecker J."/>
        </authorList>
    </citation>
    <scope>NUCLEOTIDE SEQUENCE</scope>
</reference>